<evidence type="ECO:0000313" key="2">
    <source>
        <dbReference type="EMBL" id="KAK1597220.1"/>
    </source>
</evidence>
<dbReference type="EMBL" id="JAHLJV010000009">
    <property type="protein sequence ID" value="KAK1597220.1"/>
    <property type="molecule type" value="Genomic_DNA"/>
</dbReference>
<accession>A0AAD8Q7M6</accession>
<dbReference type="AlphaFoldDB" id="A0AAD8Q7M6"/>
<dbReference type="GeneID" id="85437308"/>
<evidence type="ECO:0000256" key="1">
    <source>
        <dbReference type="SAM" id="MobiDB-lite"/>
    </source>
</evidence>
<gene>
    <name evidence="2" type="ORF">LY79DRAFT_408424</name>
</gene>
<dbReference type="Proteomes" id="UP001230504">
    <property type="component" value="Unassembled WGS sequence"/>
</dbReference>
<comment type="caution">
    <text evidence="2">The sequence shown here is derived from an EMBL/GenBank/DDBJ whole genome shotgun (WGS) entry which is preliminary data.</text>
</comment>
<feature type="region of interest" description="Disordered" evidence="1">
    <location>
        <begin position="1"/>
        <end position="47"/>
    </location>
</feature>
<reference evidence="2" key="1">
    <citation type="submission" date="2021-06" db="EMBL/GenBank/DDBJ databases">
        <title>Comparative genomics, transcriptomics and evolutionary studies reveal genomic signatures of adaptation to plant cell wall in hemibiotrophic fungi.</title>
        <authorList>
            <consortium name="DOE Joint Genome Institute"/>
            <person name="Baroncelli R."/>
            <person name="Diaz J.F."/>
            <person name="Benocci T."/>
            <person name="Peng M."/>
            <person name="Battaglia E."/>
            <person name="Haridas S."/>
            <person name="Andreopoulos W."/>
            <person name="Labutti K."/>
            <person name="Pangilinan J."/>
            <person name="Floch G.L."/>
            <person name="Makela M.R."/>
            <person name="Henrissat B."/>
            <person name="Grigoriev I.V."/>
            <person name="Crouch J.A."/>
            <person name="De Vries R.P."/>
            <person name="Sukno S.A."/>
            <person name="Thon M.R."/>
        </authorList>
    </citation>
    <scope>NUCLEOTIDE SEQUENCE</scope>
    <source>
        <strain evidence="2">CBS 125086</strain>
    </source>
</reference>
<keyword evidence="3" id="KW-1185">Reference proteome</keyword>
<protein>
    <submittedName>
        <fullName evidence="2">Uncharacterized protein</fullName>
    </submittedName>
</protein>
<sequence>MGQKSSNPGAQGNEIAQSSGSRPATCPMPKIRCPDGMPRIRKYSRNGTGTTNKWPCSTIKFGTSSCPCLSFSCGQHTYLGVHASVRQSDGPCRALRWASHTPSPPRVWIPTSREPRPQKAQRLSREHGFLRMGWGHRHCSEFSALSAQLSFIPAVF</sequence>
<proteinExistence type="predicted"/>
<organism evidence="2 3">
    <name type="scientific">Colletotrichum navitas</name>
    <dbReference type="NCBI Taxonomy" id="681940"/>
    <lineage>
        <taxon>Eukaryota</taxon>
        <taxon>Fungi</taxon>
        <taxon>Dikarya</taxon>
        <taxon>Ascomycota</taxon>
        <taxon>Pezizomycotina</taxon>
        <taxon>Sordariomycetes</taxon>
        <taxon>Hypocreomycetidae</taxon>
        <taxon>Glomerellales</taxon>
        <taxon>Glomerellaceae</taxon>
        <taxon>Colletotrichum</taxon>
        <taxon>Colletotrichum graminicola species complex</taxon>
    </lineage>
</organism>
<feature type="compositionally biased region" description="Polar residues" evidence="1">
    <location>
        <begin position="1"/>
        <end position="22"/>
    </location>
</feature>
<dbReference type="RefSeq" id="XP_060418034.1">
    <property type="nucleotide sequence ID" value="XM_060553068.1"/>
</dbReference>
<name>A0AAD8Q7M6_9PEZI</name>
<evidence type="ECO:0000313" key="3">
    <source>
        <dbReference type="Proteomes" id="UP001230504"/>
    </source>
</evidence>